<reference evidence="2 3" key="1">
    <citation type="submission" date="2024-03" db="EMBL/GenBank/DDBJ databases">
        <title>Aquirufa genome sequencing.</title>
        <authorList>
            <person name="Pitt A."/>
            <person name="Hahn M.W."/>
        </authorList>
    </citation>
    <scope>NUCLEOTIDE SEQUENCE [LARGE SCALE GENOMIC DNA]</scope>
    <source>
        <strain evidence="2 3">KTFRIE-69F</strain>
    </source>
</reference>
<proteinExistence type="predicted"/>
<protein>
    <recommendedName>
        <fullName evidence="4">BclA C-terminal domain-containing protein</fullName>
    </recommendedName>
</protein>
<evidence type="ECO:0000256" key="1">
    <source>
        <dbReference type="SAM" id="SignalP"/>
    </source>
</evidence>
<evidence type="ECO:0000313" key="3">
    <source>
        <dbReference type="Proteomes" id="UP001598112"/>
    </source>
</evidence>
<dbReference type="EMBL" id="JBBKXY010000002">
    <property type="protein sequence ID" value="MFD3293383.1"/>
    <property type="molecule type" value="Genomic_DNA"/>
</dbReference>
<evidence type="ECO:0008006" key="4">
    <source>
        <dbReference type="Google" id="ProtNLM"/>
    </source>
</evidence>
<keyword evidence="1" id="KW-0732">Signal</keyword>
<accession>A0ABW6DDK0</accession>
<dbReference type="Proteomes" id="UP001598112">
    <property type="component" value="Unassembled WGS sequence"/>
</dbReference>
<sequence>MKKIVFFLLISFGAWAQTGIGTTTPNASAKLDVFASDKGFLPPRIALTGTNDNTTIKNSSGSSIPPATGLLVYNTATSTTDPYKVVPGYYYYNGTSWIAIANGLIIDNSKTTSPSSFSLAATDNNKIFLITSTTSINVTVPNNLPVGFSCQVIQGGVGQVIFVQGTGVTLNSANGLTTRATNSIIGLVMNTTTNGFVFGDSIY</sequence>
<organism evidence="2 3">
    <name type="scientific">Aquirufa originis</name>
    <dbReference type="NCBI Taxonomy" id="3096514"/>
    <lineage>
        <taxon>Bacteria</taxon>
        <taxon>Pseudomonadati</taxon>
        <taxon>Bacteroidota</taxon>
        <taxon>Cytophagia</taxon>
        <taxon>Cytophagales</taxon>
        <taxon>Flectobacillaceae</taxon>
        <taxon>Aquirufa</taxon>
    </lineage>
</organism>
<feature type="chain" id="PRO_5045340662" description="BclA C-terminal domain-containing protein" evidence="1">
    <location>
        <begin position="17"/>
        <end position="203"/>
    </location>
</feature>
<keyword evidence="3" id="KW-1185">Reference proteome</keyword>
<feature type="signal peptide" evidence="1">
    <location>
        <begin position="1"/>
        <end position="16"/>
    </location>
</feature>
<dbReference type="RefSeq" id="WP_377978634.1">
    <property type="nucleotide sequence ID" value="NZ_JBBKXY010000002.1"/>
</dbReference>
<evidence type="ECO:0000313" key="2">
    <source>
        <dbReference type="EMBL" id="MFD3293383.1"/>
    </source>
</evidence>
<name>A0ABW6DDK0_9BACT</name>
<gene>
    <name evidence="2" type="ORF">SKC35_06770</name>
</gene>
<comment type="caution">
    <text evidence="2">The sequence shown here is derived from an EMBL/GenBank/DDBJ whole genome shotgun (WGS) entry which is preliminary data.</text>
</comment>